<dbReference type="KEGG" id="dma:DMR_03050"/>
<evidence type="ECO:0000313" key="3">
    <source>
        <dbReference type="EMBL" id="BAH73796.1"/>
    </source>
</evidence>
<evidence type="ECO:0000259" key="2">
    <source>
        <dbReference type="Pfam" id="PF13193"/>
    </source>
</evidence>
<dbReference type="PROSITE" id="PS00455">
    <property type="entry name" value="AMP_BINDING"/>
    <property type="match status" value="1"/>
</dbReference>
<organism evidence="3 4">
    <name type="scientific">Solidesulfovibrio magneticus (strain ATCC 700980 / DSM 13731 / RS-1)</name>
    <name type="common">Desulfovibrio magneticus</name>
    <dbReference type="NCBI Taxonomy" id="573370"/>
    <lineage>
        <taxon>Bacteria</taxon>
        <taxon>Pseudomonadati</taxon>
        <taxon>Thermodesulfobacteriota</taxon>
        <taxon>Desulfovibrionia</taxon>
        <taxon>Desulfovibrionales</taxon>
        <taxon>Desulfovibrionaceae</taxon>
        <taxon>Solidesulfovibrio</taxon>
    </lineage>
</organism>
<feature type="domain" description="AMP-binding enzyme C-terminal" evidence="2">
    <location>
        <begin position="418"/>
        <end position="493"/>
    </location>
</feature>
<dbReference type="EMBL" id="AP010904">
    <property type="protein sequence ID" value="BAH73796.1"/>
    <property type="molecule type" value="Genomic_DNA"/>
</dbReference>
<protein>
    <submittedName>
        <fullName evidence="3">Acid--CoA ligase</fullName>
    </submittedName>
</protein>
<dbReference type="AlphaFoldDB" id="C4XGL6"/>
<gene>
    <name evidence="3" type="ordered locus">DMR_03050</name>
</gene>
<dbReference type="Gene3D" id="3.30.300.30">
    <property type="match status" value="1"/>
</dbReference>
<sequence>MFQDDETLAGMLRRNAQVRGGAPAILSGDVSVSHEALAEAALRLAGGLAGLGLAPGQRLAVYARKTPQAVTAFLAAAAAGGAFFPLDPNQPPEVTRAILDRLTPAVLVVAAEYLPALAALYPEDAPMPTVVCDGPAPAGKPTLAELAAGPMPAALPRVQPDDPVYLNFTSGTTGAPKGAVTTLGNLLANTAAAIDAFALTPDDVHLCMMPVFVHPHETLLRPLALGGTMVLCDRVSSRAVAEACSRHKVTALMAVAAIYETLLRLPAGADNPLAAVRLAESGGMHVPSALAAGLRERFGASILPVWGSTETTGVALANRPGDAYAPCCLGRPVPGYDVAVTREDGSPCDPGEPGELVISGPGVCPGYFGEEPRPEFRLYGGRFRTGDEVFHDGDGRFFFAGRQSMLLKVGGMKVFPVEIEEALRQHPDVAEAVVIPVADALRGEAAKAVVAPKNGASLSPGELRRFLSGRLHRLKMPRVIEIRDALPRTPGGKIAWRALVSDSPTP</sequence>
<dbReference type="Proteomes" id="UP000009071">
    <property type="component" value="Chromosome"/>
</dbReference>
<dbReference type="InterPro" id="IPR020845">
    <property type="entry name" value="AMP-binding_CS"/>
</dbReference>
<dbReference type="Pfam" id="PF13193">
    <property type="entry name" value="AMP-binding_C"/>
    <property type="match status" value="1"/>
</dbReference>
<dbReference type="InterPro" id="IPR045851">
    <property type="entry name" value="AMP-bd_C_sf"/>
</dbReference>
<keyword evidence="3" id="KW-0436">Ligase</keyword>
<proteinExistence type="predicted"/>
<dbReference type="RefSeq" id="WP_012749881.1">
    <property type="nucleotide sequence ID" value="NC_012796.1"/>
</dbReference>
<dbReference type="eggNOG" id="COG0318">
    <property type="taxonomic scope" value="Bacteria"/>
</dbReference>
<dbReference type="Gene3D" id="3.40.50.12780">
    <property type="entry name" value="N-terminal domain of ligase-like"/>
    <property type="match status" value="1"/>
</dbReference>
<dbReference type="PANTHER" id="PTHR43767:SF1">
    <property type="entry name" value="NONRIBOSOMAL PEPTIDE SYNTHASE PES1 (EUROFUNG)-RELATED"/>
    <property type="match status" value="1"/>
</dbReference>
<dbReference type="GO" id="GO:0016878">
    <property type="term" value="F:acid-thiol ligase activity"/>
    <property type="evidence" value="ECO:0007669"/>
    <property type="project" value="UniProtKB-ARBA"/>
</dbReference>
<name>C4XGL6_SOLM1</name>
<dbReference type="OrthoDB" id="9801302at2"/>
<dbReference type="CDD" id="cd04433">
    <property type="entry name" value="AFD_class_I"/>
    <property type="match status" value="1"/>
</dbReference>
<evidence type="ECO:0000313" key="4">
    <source>
        <dbReference type="Proteomes" id="UP000009071"/>
    </source>
</evidence>
<dbReference type="InterPro" id="IPR050237">
    <property type="entry name" value="ATP-dep_AMP-bd_enzyme"/>
</dbReference>
<dbReference type="InterPro" id="IPR000873">
    <property type="entry name" value="AMP-dep_synth/lig_dom"/>
</dbReference>
<dbReference type="InterPro" id="IPR042099">
    <property type="entry name" value="ANL_N_sf"/>
</dbReference>
<dbReference type="HOGENOM" id="CLU_000022_59_10_7"/>
<reference evidence="3 4" key="1">
    <citation type="journal article" date="2009" name="Genome Res.">
        <title>Whole genome sequence of Desulfovibrio magneticus strain RS-1 revealed common gene clusters in magnetotactic bacteria.</title>
        <authorList>
            <person name="Nakazawa H."/>
            <person name="Arakaki A."/>
            <person name="Narita-Yamada S."/>
            <person name="Yashiro I."/>
            <person name="Jinno K."/>
            <person name="Aoki N."/>
            <person name="Tsuruyama A."/>
            <person name="Okamura Y."/>
            <person name="Tanikawa S."/>
            <person name="Fujita N."/>
            <person name="Takeyama H."/>
            <person name="Matsunaga T."/>
        </authorList>
    </citation>
    <scope>NUCLEOTIDE SEQUENCE [LARGE SCALE GENOMIC DNA]</scope>
    <source>
        <strain evidence="4">ATCC 700980 / DSM 13731 / RS-1</strain>
    </source>
</reference>
<evidence type="ECO:0000259" key="1">
    <source>
        <dbReference type="Pfam" id="PF00501"/>
    </source>
</evidence>
<dbReference type="SUPFAM" id="SSF56801">
    <property type="entry name" value="Acetyl-CoA synthetase-like"/>
    <property type="match status" value="1"/>
</dbReference>
<keyword evidence="4" id="KW-1185">Reference proteome</keyword>
<dbReference type="PANTHER" id="PTHR43767">
    <property type="entry name" value="LONG-CHAIN-FATTY-ACID--COA LIGASE"/>
    <property type="match status" value="1"/>
</dbReference>
<accession>C4XGL6</accession>
<dbReference type="InterPro" id="IPR025110">
    <property type="entry name" value="AMP-bd_C"/>
</dbReference>
<dbReference type="STRING" id="573370.DMR_03050"/>
<dbReference type="Pfam" id="PF00501">
    <property type="entry name" value="AMP-binding"/>
    <property type="match status" value="1"/>
</dbReference>
<feature type="domain" description="AMP-dependent synthetase/ligase" evidence="1">
    <location>
        <begin position="12"/>
        <end position="368"/>
    </location>
</feature>